<feature type="compositionally biased region" description="Polar residues" evidence="1">
    <location>
        <begin position="96"/>
        <end position="116"/>
    </location>
</feature>
<protein>
    <recommendedName>
        <fullName evidence="5">Halomucin</fullName>
    </recommendedName>
</protein>
<evidence type="ECO:0008006" key="5">
    <source>
        <dbReference type="Google" id="ProtNLM"/>
    </source>
</evidence>
<organism evidence="3 4">
    <name type="scientific">Toxocara canis</name>
    <name type="common">Canine roundworm</name>
    <dbReference type="NCBI Taxonomy" id="6265"/>
    <lineage>
        <taxon>Eukaryota</taxon>
        <taxon>Metazoa</taxon>
        <taxon>Ecdysozoa</taxon>
        <taxon>Nematoda</taxon>
        <taxon>Chromadorea</taxon>
        <taxon>Rhabditida</taxon>
        <taxon>Spirurina</taxon>
        <taxon>Ascaridomorpha</taxon>
        <taxon>Ascaridoidea</taxon>
        <taxon>Toxocaridae</taxon>
        <taxon>Toxocara</taxon>
    </lineage>
</organism>
<name>A0A0B2VK32_TOXCA</name>
<accession>A0A0B2VK32</accession>
<feature type="chain" id="PRO_5002080137" description="Halomucin" evidence="2">
    <location>
        <begin position="27"/>
        <end position="299"/>
    </location>
</feature>
<reference evidence="3 4" key="1">
    <citation type="submission" date="2014-11" db="EMBL/GenBank/DDBJ databases">
        <title>Genetic blueprint of the zoonotic pathogen Toxocara canis.</title>
        <authorList>
            <person name="Zhu X.-Q."/>
            <person name="Korhonen P.K."/>
            <person name="Cai H."/>
            <person name="Young N.D."/>
            <person name="Nejsum P."/>
            <person name="von Samson-Himmelstjerna G."/>
            <person name="Boag P.R."/>
            <person name="Tan P."/>
            <person name="Li Q."/>
            <person name="Min J."/>
            <person name="Yang Y."/>
            <person name="Wang X."/>
            <person name="Fang X."/>
            <person name="Hall R.S."/>
            <person name="Hofmann A."/>
            <person name="Sternberg P.W."/>
            <person name="Jex A.R."/>
            <person name="Gasser R.B."/>
        </authorList>
    </citation>
    <scope>NUCLEOTIDE SEQUENCE [LARGE SCALE GENOMIC DNA]</scope>
    <source>
        <strain evidence="3">PN_DK_2014</strain>
    </source>
</reference>
<evidence type="ECO:0000256" key="1">
    <source>
        <dbReference type="SAM" id="MobiDB-lite"/>
    </source>
</evidence>
<comment type="caution">
    <text evidence="3">The sequence shown here is derived from an EMBL/GenBank/DDBJ whole genome shotgun (WGS) entry which is preliminary data.</text>
</comment>
<feature type="compositionally biased region" description="Basic and acidic residues" evidence="1">
    <location>
        <begin position="268"/>
        <end position="281"/>
    </location>
</feature>
<feature type="compositionally biased region" description="Acidic residues" evidence="1">
    <location>
        <begin position="168"/>
        <end position="177"/>
    </location>
</feature>
<dbReference type="Proteomes" id="UP000031036">
    <property type="component" value="Unassembled WGS sequence"/>
</dbReference>
<gene>
    <name evidence="3" type="ORF">Tcan_05941</name>
</gene>
<evidence type="ECO:0000313" key="3">
    <source>
        <dbReference type="EMBL" id="KHN81385.1"/>
    </source>
</evidence>
<feature type="compositionally biased region" description="Basic and acidic residues" evidence="1">
    <location>
        <begin position="155"/>
        <end position="167"/>
    </location>
</feature>
<feature type="signal peptide" evidence="2">
    <location>
        <begin position="1"/>
        <end position="26"/>
    </location>
</feature>
<sequence length="299" mass="33326">MSAFHTTTILAFILVGLIVPVLYASAQLDAREKRHADVDVKKATSEQFGTAEGKLIFKKDDDEESNYDDPTIRDMDKRSPGGHRRKPSQESDDEISTSTETATDVSSTSEAAQDNTNGDDSEVETDAEDVETNGDDDGSTSDQTNEDQSDSESGTTREESKRDHTQTDEAENYETDFDATNNDSKMKKRSVRTNEGEKRNKRTLGQVQWLGVESKNDEWGLSRLRPQRHVNLPDAVGTLLLAQLNIHLFTVIRVKRVSRAGSSHKKNKLNERRGNVNRGEDNANSNSNTFANTETNLEN</sequence>
<proteinExistence type="predicted"/>
<dbReference type="EMBL" id="JPKZ01001541">
    <property type="protein sequence ID" value="KHN81385.1"/>
    <property type="molecule type" value="Genomic_DNA"/>
</dbReference>
<dbReference type="AlphaFoldDB" id="A0A0B2VK32"/>
<keyword evidence="4" id="KW-1185">Reference proteome</keyword>
<feature type="region of interest" description="Disordered" evidence="1">
    <location>
        <begin position="259"/>
        <end position="299"/>
    </location>
</feature>
<evidence type="ECO:0000256" key="2">
    <source>
        <dbReference type="SAM" id="SignalP"/>
    </source>
</evidence>
<feature type="compositionally biased region" description="Low complexity" evidence="1">
    <location>
        <begin position="282"/>
        <end position="299"/>
    </location>
</feature>
<feature type="compositionally biased region" description="Basic and acidic residues" evidence="1">
    <location>
        <begin position="70"/>
        <end position="79"/>
    </location>
</feature>
<feature type="region of interest" description="Disordered" evidence="1">
    <location>
        <begin position="54"/>
        <end position="202"/>
    </location>
</feature>
<feature type="compositionally biased region" description="Acidic residues" evidence="1">
    <location>
        <begin position="117"/>
        <end position="150"/>
    </location>
</feature>
<keyword evidence="2" id="KW-0732">Signal</keyword>
<evidence type="ECO:0000313" key="4">
    <source>
        <dbReference type="Proteomes" id="UP000031036"/>
    </source>
</evidence>